<dbReference type="EMBL" id="CAJNDS010000680">
    <property type="protein sequence ID" value="CAE7227695.1"/>
    <property type="molecule type" value="Genomic_DNA"/>
</dbReference>
<dbReference type="InterPro" id="IPR036770">
    <property type="entry name" value="Ankyrin_rpt-contain_sf"/>
</dbReference>
<reference evidence="7" key="1">
    <citation type="submission" date="2021-02" db="EMBL/GenBank/DDBJ databases">
        <authorList>
            <person name="Dougan E. K."/>
            <person name="Rhodes N."/>
            <person name="Thang M."/>
            <person name="Chan C."/>
        </authorList>
    </citation>
    <scope>NUCLEOTIDE SEQUENCE</scope>
</reference>
<dbReference type="Proteomes" id="UP000604046">
    <property type="component" value="Unassembled WGS sequence"/>
</dbReference>
<dbReference type="PROSITE" id="PS50088">
    <property type="entry name" value="ANK_REPEAT"/>
    <property type="match status" value="1"/>
</dbReference>
<evidence type="ECO:0000256" key="4">
    <source>
        <dbReference type="SAM" id="MobiDB-lite"/>
    </source>
</evidence>
<keyword evidence="1" id="KW-0677">Repeat</keyword>
<feature type="region of interest" description="Disordered" evidence="4">
    <location>
        <begin position="1168"/>
        <end position="1187"/>
    </location>
</feature>
<feature type="signal peptide" evidence="6">
    <location>
        <begin position="1"/>
        <end position="21"/>
    </location>
</feature>
<feature type="chain" id="PRO_5032400914" evidence="6">
    <location>
        <begin position="22"/>
        <end position="1354"/>
    </location>
</feature>
<accession>A0A812KPK3</accession>
<dbReference type="Pfam" id="PF12796">
    <property type="entry name" value="Ank_2"/>
    <property type="match status" value="1"/>
</dbReference>
<feature type="transmembrane region" description="Helical" evidence="5">
    <location>
        <begin position="430"/>
        <end position="449"/>
    </location>
</feature>
<comment type="caution">
    <text evidence="7">The sequence shown here is derived from an EMBL/GenBank/DDBJ whole genome shotgun (WGS) entry which is preliminary data.</text>
</comment>
<keyword evidence="5" id="KW-0812">Transmembrane</keyword>
<keyword evidence="5" id="KW-1133">Transmembrane helix</keyword>
<proteinExistence type="predicted"/>
<dbReference type="GO" id="GO:0000976">
    <property type="term" value="F:transcription cis-regulatory region binding"/>
    <property type="evidence" value="ECO:0007669"/>
    <property type="project" value="TreeGrafter"/>
</dbReference>
<dbReference type="SMART" id="SM00248">
    <property type="entry name" value="ANK"/>
    <property type="match status" value="2"/>
</dbReference>
<evidence type="ECO:0000256" key="6">
    <source>
        <dbReference type="SAM" id="SignalP"/>
    </source>
</evidence>
<protein>
    <submittedName>
        <fullName evidence="7">ANKRD1 protein</fullName>
    </submittedName>
</protein>
<dbReference type="PROSITE" id="PS50297">
    <property type="entry name" value="ANK_REP_REGION"/>
    <property type="match status" value="1"/>
</dbReference>
<name>A0A812KPK3_9DINO</name>
<dbReference type="InterPro" id="IPR050663">
    <property type="entry name" value="Ankyrin-SOCS_Box"/>
</dbReference>
<feature type="transmembrane region" description="Helical" evidence="5">
    <location>
        <begin position="478"/>
        <end position="499"/>
    </location>
</feature>
<dbReference type="InterPro" id="IPR002110">
    <property type="entry name" value="Ankyrin_rpt"/>
</dbReference>
<keyword evidence="2 3" id="KW-0040">ANK repeat</keyword>
<feature type="repeat" description="ANK" evidence="3">
    <location>
        <begin position="1081"/>
        <end position="1113"/>
    </location>
</feature>
<dbReference type="PANTHER" id="PTHR24193">
    <property type="entry name" value="ANKYRIN REPEAT PROTEIN"/>
    <property type="match status" value="1"/>
</dbReference>
<keyword evidence="6" id="KW-0732">Signal</keyword>
<organism evidence="7 8">
    <name type="scientific">Symbiodinium natans</name>
    <dbReference type="NCBI Taxonomy" id="878477"/>
    <lineage>
        <taxon>Eukaryota</taxon>
        <taxon>Sar</taxon>
        <taxon>Alveolata</taxon>
        <taxon>Dinophyceae</taxon>
        <taxon>Suessiales</taxon>
        <taxon>Symbiodiniaceae</taxon>
        <taxon>Symbiodinium</taxon>
    </lineage>
</organism>
<evidence type="ECO:0000313" key="8">
    <source>
        <dbReference type="Proteomes" id="UP000604046"/>
    </source>
</evidence>
<keyword evidence="8" id="KW-1185">Reference proteome</keyword>
<sequence>MQLRTHLVGIALAVLCASKRALIVAAVRSISNASSDRADFSDDALRAPACYSTTETSDSLRFGFHSVILDEPDFSFLRSREFFMGTSSSCEPWLGATPTEVPSSVEEKQALLQQRLKVKLARQILSGKAPVMSGGSSETNHMAAVELHMYPVNATDPTSRWQVLLVPTVREAFQTPLYLCSQPSQSDKGSQCIAQVTFEPLPFRVSALISRFWSSIAPVWLSQRDHKLDELDRSRLTPMQLVWLLEGLLLLSAMVMVTSGLCLARVAYLGLGEEAVLGTSQSTMQSVAKPGTFLLTRHAYLYEDANGQVKVRDPLDAGTHVMVLEIHKCHAVFSWSALMTRSFRSIHRILMGSTYEEVWGRLDGGWILLHEEGRDFARQVVDAQETAMLRAHQALMPSHLVFLRRNFVLLSAYVTAQCILLEKLTPMYEMHYFFLLASSMCGIYLAVLWQQGDTFQMALEYEEVLQSSSPQLLEISRMSIPIVTVFALLSLFVTAALLAEMPFSSNPPLSFLLLLANMALQAKGMYEATAGRSKWRKPRLQNGEVYPMTVQQTPKTTERPRELSSARGKQSMMARHLTRILAAMAVCLAARSGKDVLHIRGELIDYGFNRGHLTYPACSQAYHNTLLLDTNVDSITMELTPGEYTHSIMMKFDSPHTGEGEFQSIPLNRSTQIQLPLPPSPLYSRVMLLALGAYAKTTYVIHVLRTVEAIELSLQSSFNTTQYPELKNPVFSEHRRLQYQRHHRQWYVPDLDLASNSTLRVNMTSAVLAPLTGDVADVPQIGNRCGCQPQEEGLGSACVFEQEFHINSNPLCVFQLKVLRKLEPRTDVAGVAGKGNGLLGWFHDVTFSGKSVMLSSQAFTASTPGHNSLVNSFQLSTPMQALTDGLELLIATTQDPTSTEILALPLQVISHAPPPQVYLTPELQKTNILLPAFIATERRALHALCGLKSDISQVHGNVSDERFAVHEQVTQRLRGCGGSDVVRKEFRTYRISSPACGQWCEYYRPWEEAFDVAVVFSVRECLTQAVNLRDEDAIENINAMAFESIAACYNEGWLAKAAQHNFTAGMKALLKERADPNGDAANQTALQAAAVSNNEEAMRILLESGATVEKKTEEQGTALTAAARNCQLDAMKFLLSNNRSNASASGASGECKDSPLFVTVTQYAKEAAPCQSDPQQNAGPPPEHKGGKLRSMVQVLQRHGASLSQACADRALAEVIGSLADVEVVLEAMPNLPLRTGHAGLLKSLWGKLTEAQLLPEDFEAIARLLNKTAGVDINDKSACLLPKAARLCDVDLVQRLLKLGGDPSLICGPRNKRMNASQAVQMTGKCAKSSDPGAQKEILKLLHVPEHPNTRAA</sequence>
<dbReference type="GO" id="GO:0005634">
    <property type="term" value="C:nucleus"/>
    <property type="evidence" value="ECO:0007669"/>
    <property type="project" value="TreeGrafter"/>
</dbReference>
<evidence type="ECO:0000256" key="2">
    <source>
        <dbReference type="ARBA" id="ARBA00023043"/>
    </source>
</evidence>
<dbReference type="PANTHER" id="PTHR24193:SF125">
    <property type="entry name" value="PROTEIN FEM-1 HOMOLOG CG6966-LIKE PROTEIN"/>
    <property type="match status" value="1"/>
</dbReference>
<dbReference type="Gene3D" id="1.25.40.20">
    <property type="entry name" value="Ankyrin repeat-containing domain"/>
    <property type="match status" value="1"/>
</dbReference>
<evidence type="ECO:0000256" key="3">
    <source>
        <dbReference type="PROSITE-ProRule" id="PRU00023"/>
    </source>
</evidence>
<gene>
    <name evidence="7" type="primary">ANKRD1</name>
    <name evidence="7" type="ORF">SNAT2548_LOCUS8997</name>
</gene>
<dbReference type="SUPFAM" id="SSF48403">
    <property type="entry name" value="Ankyrin repeat"/>
    <property type="match status" value="1"/>
</dbReference>
<evidence type="ECO:0000256" key="5">
    <source>
        <dbReference type="SAM" id="Phobius"/>
    </source>
</evidence>
<keyword evidence="5" id="KW-0472">Membrane</keyword>
<evidence type="ECO:0000313" key="7">
    <source>
        <dbReference type="EMBL" id="CAE7227695.1"/>
    </source>
</evidence>
<dbReference type="GO" id="GO:0045944">
    <property type="term" value="P:positive regulation of transcription by RNA polymerase II"/>
    <property type="evidence" value="ECO:0007669"/>
    <property type="project" value="TreeGrafter"/>
</dbReference>
<evidence type="ECO:0000256" key="1">
    <source>
        <dbReference type="ARBA" id="ARBA00022737"/>
    </source>
</evidence>